<evidence type="ECO:0000256" key="1">
    <source>
        <dbReference type="SAM" id="MobiDB-lite"/>
    </source>
</evidence>
<name>A0A146FKQ6_ASPKA</name>
<reference evidence="3" key="2">
    <citation type="submission" date="2016-02" db="EMBL/GenBank/DDBJ databases">
        <title>Genome sequencing of Aspergillus luchuensis NBRC 4314.</title>
        <authorList>
            <person name="Yamada O."/>
        </authorList>
    </citation>
    <scope>NUCLEOTIDE SEQUENCE [LARGE SCALE GENOMIC DNA]</scope>
    <source>
        <strain evidence="3">RIB 2604</strain>
    </source>
</reference>
<evidence type="ECO:0000313" key="3">
    <source>
        <dbReference type="Proteomes" id="UP000075230"/>
    </source>
</evidence>
<evidence type="ECO:0000313" key="2">
    <source>
        <dbReference type="EMBL" id="GAT26308.1"/>
    </source>
</evidence>
<gene>
    <name evidence="2" type="ORF">RIB2604_02008900</name>
</gene>
<dbReference type="EMBL" id="BCWF01000020">
    <property type="protein sequence ID" value="GAT26308.1"/>
    <property type="molecule type" value="Genomic_DNA"/>
</dbReference>
<organism evidence="2 3">
    <name type="scientific">Aspergillus kawachii</name>
    <name type="common">White koji mold</name>
    <name type="synonym">Aspergillus awamori var. kawachi</name>
    <dbReference type="NCBI Taxonomy" id="1069201"/>
    <lineage>
        <taxon>Eukaryota</taxon>
        <taxon>Fungi</taxon>
        <taxon>Dikarya</taxon>
        <taxon>Ascomycota</taxon>
        <taxon>Pezizomycotina</taxon>
        <taxon>Eurotiomycetes</taxon>
        <taxon>Eurotiomycetidae</taxon>
        <taxon>Eurotiales</taxon>
        <taxon>Aspergillaceae</taxon>
        <taxon>Aspergillus</taxon>
        <taxon>Aspergillus subgen. Circumdati</taxon>
    </lineage>
</organism>
<accession>A0A146FKQ6</accession>
<comment type="caution">
    <text evidence="2">The sequence shown here is derived from an EMBL/GenBank/DDBJ whole genome shotgun (WGS) entry which is preliminary data.</text>
</comment>
<reference evidence="2 3" key="1">
    <citation type="journal article" date="2016" name="DNA Res.">
        <title>Genome sequence of Aspergillus luchuensis NBRC 4314.</title>
        <authorList>
            <person name="Yamada O."/>
            <person name="Machida M."/>
            <person name="Hosoyama A."/>
            <person name="Goto M."/>
            <person name="Takahashi T."/>
            <person name="Futagami T."/>
            <person name="Yamagata Y."/>
            <person name="Takeuchi M."/>
            <person name="Kobayashi T."/>
            <person name="Koike H."/>
            <person name="Abe K."/>
            <person name="Asai K."/>
            <person name="Arita M."/>
            <person name="Fujita N."/>
            <person name="Fukuda K."/>
            <person name="Higa K."/>
            <person name="Horikawa H."/>
            <person name="Ishikawa T."/>
            <person name="Jinno K."/>
            <person name="Kato Y."/>
            <person name="Kirimura K."/>
            <person name="Mizutani O."/>
            <person name="Nakasone K."/>
            <person name="Sano M."/>
            <person name="Shiraishi Y."/>
            <person name="Tsukahara M."/>
            <person name="Gomi K."/>
        </authorList>
    </citation>
    <scope>NUCLEOTIDE SEQUENCE [LARGE SCALE GENOMIC DNA]</scope>
    <source>
        <strain evidence="2 3">RIB 2604</strain>
    </source>
</reference>
<feature type="region of interest" description="Disordered" evidence="1">
    <location>
        <begin position="71"/>
        <end position="95"/>
    </location>
</feature>
<proteinExistence type="predicted"/>
<dbReference type="AlphaFoldDB" id="A0A146FKQ6"/>
<dbReference type="Proteomes" id="UP000075230">
    <property type="component" value="Unassembled WGS sequence"/>
</dbReference>
<sequence length="95" mass="10574">MAMWSMTGYKKWNMRFGYLRRGSATIVVKLVVMEGCVVCGFDAEDKSQSGPFDPSFLFWPHGETCLTQAKAVSPTVHSERGDARPMRLPSANDKA</sequence>
<protein>
    <submittedName>
        <fullName evidence="2">Alcohol dehydrogenase</fullName>
    </submittedName>
</protein>